<organism evidence="3 4">
    <name type="scientific">Algoriphagus iocasae</name>
    <dbReference type="NCBI Taxonomy" id="1836499"/>
    <lineage>
        <taxon>Bacteria</taxon>
        <taxon>Pseudomonadati</taxon>
        <taxon>Bacteroidota</taxon>
        <taxon>Cytophagia</taxon>
        <taxon>Cytophagales</taxon>
        <taxon>Cyclobacteriaceae</taxon>
        <taxon>Algoriphagus</taxon>
    </lineage>
</organism>
<reference evidence="3 4" key="1">
    <citation type="submission" date="2020-08" db="EMBL/GenBank/DDBJ databases">
        <title>Genomic Encyclopedia of Type Strains, Phase IV (KMG-IV): sequencing the most valuable type-strain genomes for metagenomic binning, comparative biology and taxonomic classification.</title>
        <authorList>
            <person name="Goeker M."/>
        </authorList>
    </citation>
    <scope>NUCLEOTIDE SEQUENCE [LARGE SCALE GENOMIC DNA]</scope>
    <source>
        <strain evidence="3 4">DSM 102044</strain>
    </source>
</reference>
<proteinExistence type="predicted"/>
<dbReference type="PANTHER" id="PTHR43581:SF4">
    <property type="entry name" value="ATP_GTP PHOSPHATASE"/>
    <property type="match status" value="1"/>
</dbReference>
<evidence type="ECO:0000256" key="1">
    <source>
        <dbReference type="SAM" id="Coils"/>
    </source>
</evidence>
<keyword evidence="4" id="KW-1185">Reference proteome</keyword>
<gene>
    <name evidence="3" type="ORF">FHS59_003302</name>
</gene>
<dbReference type="InterPro" id="IPR051396">
    <property type="entry name" value="Bact_Antivir_Def_Nuclease"/>
</dbReference>
<sequence length="597" mass="67935">MKIVSLKIENFRSYRNPTTITFNDLTVLIGKNDIGKSSILEALDIFFDNRKMESDDVNIIARGNGESAKISVVFSGIPAELDIDSGGKTNLHEEYLLDGDGNLQIKKDFSSISKPKTYILCNHPSNENANDLFYLTITQLQKRVKDLGVEGDFKANTKNEIRKAIWNSLGDTIELLPAELETGKDGVKDIWEKLTPHLPLYALFQADRKNDEKDKEIQDPLKVAAEQALKKHLVKLDEIKKEVEKEIEEIANLTIEKLKEMNAEVAEQLKPHFAPELKWADLFKPTLTSDDIPMNKRGSGVRRLLLINFFRAEAARKRKEKGVPNIIYAIEEPETSQHPDWQIKLMDALKTLANEEAAQIITTTHSPALAGLVEVENIRFIYKEMGENIIEIGTEENVQKIANTLGVLPNIPDELDKLKVIICLEGPTDIAFMFNICGHFGIDLKNDKRILTICMGGGTLAYWVTHNYLSKLNRPEIHIYDSDVKKYQKFIDMVNKRGNNSWGVLTMKREIENYVHPDIITSLLQLEKALHDTSISGWQSSWDVLDVEVELVKHKRNNIKGSISEHGASRMTIDLFKDLDAFDEVNKWFEEIKNRLN</sequence>
<name>A0A841MPZ5_9BACT</name>
<protein>
    <submittedName>
        <fullName evidence="3">AAA15 family ATPase/GTPase</fullName>
    </submittedName>
</protein>
<feature type="domain" description="Endonuclease GajA/Old nuclease/RecF-like AAA" evidence="2">
    <location>
        <begin position="1"/>
        <end position="370"/>
    </location>
</feature>
<dbReference type="PANTHER" id="PTHR43581">
    <property type="entry name" value="ATP/GTP PHOSPHATASE"/>
    <property type="match status" value="1"/>
</dbReference>
<dbReference type="Proteomes" id="UP000588604">
    <property type="component" value="Unassembled WGS sequence"/>
</dbReference>
<dbReference type="RefSeq" id="WP_184496435.1">
    <property type="nucleotide sequence ID" value="NZ_JACIJO010000003.1"/>
</dbReference>
<evidence type="ECO:0000313" key="3">
    <source>
        <dbReference type="EMBL" id="MBB6327659.1"/>
    </source>
</evidence>
<dbReference type="InterPro" id="IPR027417">
    <property type="entry name" value="P-loop_NTPase"/>
</dbReference>
<dbReference type="Gene3D" id="3.40.50.300">
    <property type="entry name" value="P-loop containing nucleotide triphosphate hydrolases"/>
    <property type="match status" value="1"/>
</dbReference>
<dbReference type="EMBL" id="JACIJO010000003">
    <property type="protein sequence ID" value="MBB6327659.1"/>
    <property type="molecule type" value="Genomic_DNA"/>
</dbReference>
<dbReference type="SUPFAM" id="SSF52540">
    <property type="entry name" value="P-loop containing nucleoside triphosphate hydrolases"/>
    <property type="match status" value="1"/>
</dbReference>
<dbReference type="InterPro" id="IPR041685">
    <property type="entry name" value="AAA_GajA/Old/RecF-like"/>
</dbReference>
<keyword evidence="1" id="KW-0175">Coiled coil</keyword>
<evidence type="ECO:0000259" key="2">
    <source>
        <dbReference type="Pfam" id="PF13175"/>
    </source>
</evidence>
<dbReference type="Pfam" id="PF13175">
    <property type="entry name" value="AAA_15"/>
    <property type="match status" value="1"/>
</dbReference>
<accession>A0A841MPZ5</accession>
<comment type="caution">
    <text evidence="3">The sequence shown here is derived from an EMBL/GenBank/DDBJ whole genome shotgun (WGS) entry which is preliminary data.</text>
</comment>
<evidence type="ECO:0000313" key="4">
    <source>
        <dbReference type="Proteomes" id="UP000588604"/>
    </source>
</evidence>
<dbReference type="AlphaFoldDB" id="A0A841MPZ5"/>
<feature type="coiled-coil region" evidence="1">
    <location>
        <begin position="222"/>
        <end position="256"/>
    </location>
</feature>